<sequence>MVPSQENPGPQSPNYSTPRTRIHSLGSLGSTALLLTLPHHSHLRRWVGKTRTRRLPCHGRNRVLSIQVGIRHTLVRIVLVVMEVKVELFRARIRTQVVRMIMENAVFLVHRSTMVVEMYMLPPRMTTPLELQRLIRRMEQMMILLWVVLAVPQGEIGGKDLCITEPSPLEKYMLASLGWGFHATLE</sequence>
<protein>
    <submittedName>
        <fullName evidence="2">Uncharacterized protein</fullName>
    </submittedName>
</protein>
<reference evidence="3" key="1">
    <citation type="journal article" date="2013" name="Science">
        <title>The Amborella genome and the evolution of flowering plants.</title>
        <authorList>
            <consortium name="Amborella Genome Project"/>
        </authorList>
    </citation>
    <scope>NUCLEOTIDE SEQUENCE [LARGE SCALE GENOMIC DNA]</scope>
</reference>
<dbReference type="Gramene" id="ERN19718">
    <property type="protein sequence ID" value="ERN19718"/>
    <property type="gene ID" value="AMTR_s00062p00204660"/>
</dbReference>
<dbReference type="Proteomes" id="UP000017836">
    <property type="component" value="Unassembled WGS sequence"/>
</dbReference>
<gene>
    <name evidence="2" type="ORF">AMTR_s00062p00204660</name>
</gene>
<dbReference type="EMBL" id="KI392068">
    <property type="protein sequence ID" value="ERN19718.1"/>
    <property type="molecule type" value="Genomic_DNA"/>
</dbReference>
<name>U5DH04_AMBTC</name>
<accession>U5DH04</accession>
<organism evidence="2 3">
    <name type="scientific">Amborella trichopoda</name>
    <dbReference type="NCBI Taxonomy" id="13333"/>
    <lineage>
        <taxon>Eukaryota</taxon>
        <taxon>Viridiplantae</taxon>
        <taxon>Streptophyta</taxon>
        <taxon>Embryophyta</taxon>
        <taxon>Tracheophyta</taxon>
        <taxon>Spermatophyta</taxon>
        <taxon>Magnoliopsida</taxon>
        <taxon>Amborellales</taxon>
        <taxon>Amborellaceae</taxon>
        <taxon>Amborella</taxon>
    </lineage>
</organism>
<dbReference type="HOGENOM" id="CLU_1456345_0_0_1"/>
<evidence type="ECO:0000313" key="3">
    <source>
        <dbReference type="Proteomes" id="UP000017836"/>
    </source>
</evidence>
<evidence type="ECO:0000256" key="1">
    <source>
        <dbReference type="SAM" id="MobiDB-lite"/>
    </source>
</evidence>
<dbReference type="AlphaFoldDB" id="U5DH04"/>
<feature type="region of interest" description="Disordered" evidence="1">
    <location>
        <begin position="1"/>
        <end position="20"/>
    </location>
</feature>
<keyword evidence="3" id="KW-1185">Reference proteome</keyword>
<feature type="compositionally biased region" description="Polar residues" evidence="1">
    <location>
        <begin position="1"/>
        <end position="19"/>
    </location>
</feature>
<evidence type="ECO:0000313" key="2">
    <source>
        <dbReference type="EMBL" id="ERN19718.1"/>
    </source>
</evidence>
<proteinExistence type="predicted"/>